<dbReference type="GO" id="GO:0006355">
    <property type="term" value="P:regulation of DNA-templated transcription"/>
    <property type="evidence" value="ECO:0007669"/>
    <property type="project" value="TreeGrafter"/>
</dbReference>
<evidence type="ECO:0000313" key="4">
    <source>
        <dbReference type="Proteomes" id="UP000182229"/>
    </source>
</evidence>
<gene>
    <name evidence="3" type="ORF">BON30_06065</name>
</gene>
<sequence length="229" mass="24225">MNPPLVIVFPLFKRVTYLDFMGPLEALAMLPGAQVITASVGGAPIRENNLTLSNLVPLESLERCDVLCVPGSIDVSQAVIDETYLAAIRRLASTARYVTSVCTGSLILGAAGLLEGRRAACHWLMRDSLTLFGAIPDAGRVVRDGNILTGGGVTAGIDFALTLAAELAGPAIAQTIQVSLEYAPEPPFNAGRPETAPAECVAFVRSKEPPEHRAQLQRAADALHRSRPS</sequence>
<accession>A0A1L9BKC9</accession>
<name>A0A1L9BKC9_9BACT</name>
<feature type="domain" description="DJ-1/PfpI" evidence="2">
    <location>
        <begin position="7"/>
        <end position="165"/>
    </location>
</feature>
<dbReference type="RefSeq" id="WP_071896836.1">
    <property type="nucleotide sequence ID" value="NZ_MPIN01000001.1"/>
</dbReference>
<dbReference type="InterPro" id="IPR029062">
    <property type="entry name" value="Class_I_gatase-like"/>
</dbReference>
<dbReference type="SUPFAM" id="SSF52317">
    <property type="entry name" value="Class I glutamine amidotransferase-like"/>
    <property type="match status" value="1"/>
</dbReference>
<dbReference type="InterPro" id="IPR002818">
    <property type="entry name" value="DJ-1/PfpI"/>
</dbReference>
<dbReference type="STRING" id="83449.BON30_06065"/>
<evidence type="ECO:0000259" key="2">
    <source>
        <dbReference type="Pfam" id="PF01965"/>
    </source>
</evidence>
<proteinExistence type="predicted"/>
<dbReference type="CDD" id="cd03139">
    <property type="entry name" value="GATase1_PfpI_2"/>
    <property type="match status" value="1"/>
</dbReference>
<feature type="region of interest" description="Disordered" evidence="1">
    <location>
        <begin position="207"/>
        <end position="229"/>
    </location>
</feature>
<dbReference type="PANTHER" id="PTHR43130:SF2">
    <property type="entry name" value="DJ-1_PFPI DOMAIN-CONTAINING PROTEIN"/>
    <property type="match status" value="1"/>
</dbReference>
<evidence type="ECO:0000313" key="3">
    <source>
        <dbReference type="EMBL" id="OJH42740.1"/>
    </source>
</evidence>
<dbReference type="InterPro" id="IPR052158">
    <property type="entry name" value="INH-QAR"/>
</dbReference>
<protein>
    <submittedName>
        <fullName evidence="3">Thiamine biosynthesis protein ThiJ</fullName>
    </submittedName>
</protein>
<dbReference type="Gene3D" id="3.40.50.880">
    <property type="match status" value="1"/>
</dbReference>
<dbReference type="OrthoDB" id="9798003at2"/>
<dbReference type="AlphaFoldDB" id="A0A1L9BKC9"/>
<dbReference type="Proteomes" id="UP000182229">
    <property type="component" value="Unassembled WGS sequence"/>
</dbReference>
<dbReference type="Pfam" id="PF01965">
    <property type="entry name" value="DJ-1_PfpI"/>
    <property type="match status" value="1"/>
</dbReference>
<reference evidence="3 4" key="2">
    <citation type="submission" date="2016-12" db="EMBL/GenBank/DDBJ databases">
        <title>Draft Genome Sequence of Cystobacter ferrugineus Strain Cbfe23.</title>
        <authorList>
            <person name="Akbar S."/>
            <person name="Dowd S.E."/>
            <person name="Stevens D.C."/>
        </authorList>
    </citation>
    <scope>NUCLEOTIDE SEQUENCE [LARGE SCALE GENOMIC DNA]</scope>
    <source>
        <strain evidence="3 4">Cbfe23</strain>
    </source>
</reference>
<evidence type="ECO:0000256" key="1">
    <source>
        <dbReference type="SAM" id="MobiDB-lite"/>
    </source>
</evidence>
<keyword evidence="4" id="KW-1185">Reference proteome</keyword>
<dbReference type="EMBL" id="MPIN01000001">
    <property type="protein sequence ID" value="OJH42740.1"/>
    <property type="molecule type" value="Genomic_DNA"/>
</dbReference>
<organism evidence="3 4">
    <name type="scientific">Cystobacter ferrugineus</name>
    <dbReference type="NCBI Taxonomy" id="83449"/>
    <lineage>
        <taxon>Bacteria</taxon>
        <taxon>Pseudomonadati</taxon>
        <taxon>Myxococcota</taxon>
        <taxon>Myxococcia</taxon>
        <taxon>Myxococcales</taxon>
        <taxon>Cystobacterineae</taxon>
        <taxon>Archangiaceae</taxon>
        <taxon>Cystobacter</taxon>
    </lineage>
</organism>
<reference evidence="4" key="1">
    <citation type="submission" date="2016-11" db="EMBL/GenBank/DDBJ databases">
        <authorList>
            <person name="Shukria A."/>
            <person name="Stevens D.C."/>
        </authorList>
    </citation>
    <scope>NUCLEOTIDE SEQUENCE [LARGE SCALE GENOMIC DNA]</scope>
    <source>
        <strain evidence="4">Cbfe23</strain>
    </source>
</reference>
<dbReference type="PANTHER" id="PTHR43130">
    <property type="entry name" value="ARAC-FAMILY TRANSCRIPTIONAL REGULATOR"/>
    <property type="match status" value="1"/>
</dbReference>
<comment type="caution">
    <text evidence="3">The sequence shown here is derived from an EMBL/GenBank/DDBJ whole genome shotgun (WGS) entry which is preliminary data.</text>
</comment>